<dbReference type="InterPro" id="IPR007187">
    <property type="entry name" value="Nucleoporin_Nup133/Nup155_C"/>
</dbReference>
<evidence type="ECO:0000256" key="1">
    <source>
        <dbReference type="ARBA" id="ARBA00004123"/>
    </source>
</evidence>
<evidence type="ECO:0000313" key="7">
    <source>
        <dbReference type="EMBL" id="KAJ6646130.1"/>
    </source>
</evidence>
<dbReference type="Gene3D" id="1.25.40.440">
    <property type="entry name" value="Nucleoporin, helical domain, central subdomain"/>
    <property type="match status" value="1"/>
</dbReference>
<proteinExistence type="inferred from homology"/>
<organism evidence="7 8">
    <name type="scientific">Pseudolycoriella hygida</name>
    <dbReference type="NCBI Taxonomy" id="35572"/>
    <lineage>
        <taxon>Eukaryota</taxon>
        <taxon>Metazoa</taxon>
        <taxon>Ecdysozoa</taxon>
        <taxon>Arthropoda</taxon>
        <taxon>Hexapoda</taxon>
        <taxon>Insecta</taxon>
        <taxon>Pterygota</taxon>
        <taxon>Neoptera</taxon>
        <taxon>Endopterygota</taxon>
        <taxon>Diptera</taxon>
        <taxon>Nematocera</taxon>
        <taxon>Sciaroidea</taxon>
        <taxon>Sciaridae</taxon>
        <taxon>Pseudolycoriella</taxon>
    </lineage>
</organism>
<dbReference type="Pfam" id="PF03177">
    <property type="entry name" value="Nucleoporin_C"/>
    <property type="match status" value="1"/>
</dbReference>
<dbReference type="EMBL" id="WJQU01000001">
    <property type="protein sequence ID" value="KAJ6646130.1"/>
    <property type="molecule type" value="Genomic_DNA"/>
</dbReference>
<dbReference type="PANTHER" id="PTHR10350">
    <property type="entry name" value="NUCLEAR PORE COMPLEX PROTEIN NUP155"/>
    <property type="match status" value="1"/>
</dbReference>
<comment type="caution">
    <text evidence="7">The sequence shown here is derived from an EMBL/GenBank/DDBJ whole genome shotgun (WGS) entry which is preliminary data.</text>
</comment>
<dbReference type="GO" id="GO:0036228">
    <property type="term" value="P:protein localization to nuclear inner membrane"/>
    <property type="evidence" value="ECO:0007669"/>
    <property type="project" value="TreeGrafter"/>
</dbReference>
<dbReference type="FunFam" id="1.25.40.440:FF:000001">
    <property type="entry name" value="Nuclear pore complex subunit"/>
    <property type="match status" value="1"/>
</dbReference>
<dbReference type="Gene3D" id="1.20.120.1880">
    <property type="entry name" value="Nucleoporin, helical C-terminal domain"/>
    <property type="match status" value="1"/>
</dbReference>
<evidence type="ECO:0000259" key="6">
    <source>
        <dbReference type="Pfam" id="PF08801"/>
    </source>
</evidence>
<accession>A0A9Q0S7A3</accession>
<dbReference type="InterPro" id="IPR004870">
    <property type="entry name" value="Nucleoporin_Nup155"/>
</dbReference>
<comment type="subcellular location">
    <subcellularLocation>
        <location evidence="1">Nucleus</location>
    </subcellularLocation>
</comment>
<feature type="domain" description="Nucleoporin Nup133/Nup155-like N-terminal" evidence="6">
    <location>
        <begin position="68"/>
        <end position="472"/>
    </location>
</feature>
<protein>
    <submittedName>
        <fullName evidence="7">Nuclear pore complex protein</fullName>
    </submittedName>
</protein>
<dbReference type="GO" id="GO:0044611">
    <property type="term" value="C:nuclear pore inner ring"/>
    <property type="evidence" value="ECO:0007669"/>
    <property type="project" value="TreeGrafter"/>
</dbReference>
<evidence type="ECO:0000256" key="3">
    <source>
        <dbReference type="ARBA" id="ARBA00022448"/>
    </source>
</evidence>
<gene>
    <name evidence="7" type="primary">Nup154</name>
    <name evidence="7" type="ORF">Bhyg_01340</name>
</gene>
<reference evidence="7" key="1">
    <citation type="submission" date="2022-07" db="EMBL/GenBank/DDBJ databases">
        <authorList>
            <person name="Trinca V."/>
            <person name="Uliana J.V.C."/>
            <person name="Torres T.T."/>
            <person name="Ward R.J."/>
            <person name="Monesi N."/>
        </authorList>
    </citation>
    <scope>NUCLEOTIDE SEQUENCE</scope>
    <source>
        <strain evidence="7">HSMRA1968</strain>
        <tissue evidence="7">Whole embryos</tissue>
    </source>
</reference>
<dbReference type="InterPro" id="IPR042537">
    <property type="entry name" value="Nucleoporin_Nup155_C_2"/>
</dbReference>
<comment type="similarity">
    <text evidence="2">Belongs to the non-repetitive/WGA-negative nucleoporin family.</text>
</comment>
<dbReference type="Gene3D" id="1.20.58.1780">
    <property type="match status" value="1"/>
</dbReference>
<dbReference type="Pfam" id="PF08801">
    <property type="entry name" value="Nucleoporin_N"/>
    <property type="match status" value="1"/>
</dbReference>
<evidence type="ECO:0000313" key="8">
    <source>
        <dbReference type="Proteomes" id="UP001151699"/>
    </source>
</evidence>
<dbReference type="GO" id="GO:0017056">
    <property type="term" value="F:structural constituent of nuclear pore"/>
    <property type="evidence" value="ECO:0007669"/>
    <property type="project" value="InterPro"/>
</dbReference>
<dbReference type="GO" id="GO:0006606">
    <property type="term" value="P:protein import into nucleus"/>
    <property type="evidence" value="ECO:0007669"/>
    <property type="project" value="TreeGrafter"/>
</dbReference>
<name>A0A9Q0S7A3_9DIPT</name>
<dbReference type="FunFam" id="1.20.120.1880:FF:000003">
    <property type="entry name" value="nuclear pore complex protein Nup155"/>
    <property type="match status" value="1"/>
</dbReference>
<evidence type="ECO:0000259" key="5">
    <source>
        <dbReference type="Pfam" id="PF03177"/>
    </source>
</evidence>
<dbReference type="InterPro" id="IPR042538">
    <property type="entry name" value="Nucleoporin_Nup155_C_3"/>
</dbReference>
<sequence length="1316" mass="148082">MNISEINSQSDSIEYAGNMLERHDMYDNSAPSLLEVTGITQHGMATASGLNDFDYQSLTTLSMGLKNLNQIETLNKIPIPPEVMEHFNHINCHCVMGLFPEIGRAWLTIDSDIYIWTYEHGRDAAYFDGLNHLIVSVGLVKPKPGVFISDVKYLLILTTPIEIVVLGVTFGNTTQSASSAPSDTNEYSEMQLMNKPIFIINTEVAITTVVGTKDQRIFLGGRDGCLYEICYRAESTWLGKRCWKTNHSQGLMSYMVPGFLKVFSEVDAIVKIVVDDSRHLLYTLSERGAIEAWDLGTTSDTTRRLFRISQNDIAYYARNILTDCPNLHMLAVTQHGVRLYFSTIPLVQQQNSNQPNEAAKPQGLYLLHVRLPPGYTPNATIGKPKLIHAAFHSNGTLLMVSTPQQDQDVLWSLSSEPFPLRPYLAESSTVMPLNGQVWGIAEMKSDTESSVVNPLQNAKTNKKVVLLTNHGVQVISLVKPTYMLMHLLLACHGPHHEAIKGYFQSQTEANACATSVLLACMEAFRGTDIGVWATQAFLLYGGEPNYGGNYLVLNQATVTRQLSSQWPNNRNMQMFMSTPLHSTPRNVVTFQQQQQQLQMSPISNQIINPATGGDSNLCFSYKHAGLYLHICRLLRPIWKKKCIVAVDANSSITNFDCAHILDDLYAVKSFIDTFSMNNMSNYLGQSSLSNTFGTFAGSDNTINRQQLEQAMAEEKKSINALALFIRHACEVIGLWKILCEHQFPLLFRSLQKEEQDILSCCTFRDLILSRADTCAQFIVSLINTYLNDNATIAAISSKLRDVCPNLYRHEDAVAHKATEILISSRNCIDQEEQKEKLHTALQLCKDAAPNLPLANICQQFTLANFYQGVIELCAICASKIDPNGAALHFYKNNEPPGDQEGYILFSTRMDFYKEVKLMLDHFYTTAYNKNASRDLTRSGLVESQEQTLNSQILKIVNLTLQTNDQLLHNSVYEWLLAHNLLTELLDISEPSLGEFLMHSVKRRPDDLGLADLLWKYHELNGQHAAATNILDNLASMQSEAIPLNQRIEYLSRAVMCMRSDTIGYSANNGFLLKNLEDKLDIARVQKLLLDALSNQNDLECQRACRELNSQLFDLTQLYTDFAERFDMPECKLTILNCSHHHDPLLVESVWTQILDREMQQPGSPYEKSSRLLSKVQVLAKEYITSGNCFPVAFLVHELELRCCQLRLEQSPAPDALIAIGIEVDLLLDIYARMISMNERVWATEGNEYHLVQATTRLIAAIVAQPNLISARNRRRVVLKAQDLTSACRSVLHPKPLNDTRYMIDALLDIEAKLQRI</sequence>
<evidence type="ECO:0000256" key="2">
    <source>
        <dbReference type="ARBA" id="ARBA00007373"/>
    </source>
</evidence>
<keyword evidence="3" id="KW-0813">Transport</keyword>
<dbReference type="Proteomes" id="UP001151699">
    <property type="component" value="Chromosome A"/>
</dbReference>
<dbReference type="InterPro" id="IPR042533">
    <property type="entry name" value="Nucleoporin_Nup155_C_1"/>
</dbReference>
<dbReference type="PANTHER" id="PTHR10350:SF6">
    <property type="entry name" value="NUCLEAR PORE COMPLEX PROTEIN NUP155"/>
    <property type="match status" value="1"/>
</dbReference>
<dbReference type="InterPro" id="IPR014908">
    <property type="entry name" value="Nucleoporin_Nup133/Nup155_N"/>
</dbReference>
<dbReference type="OrthoDB" id="338970at2759"/>
<keyword evidence="4" id="KW-0539">Nucleus</keyword>
<keyword evidence="8" id="KW-1185">Reference proteome</keyword>
<dbReference type="GO" id="GO:0000972">
    <property type="term" value="P:transcription-dependent tethering of RNA polymerase II gene DNA at nuclear periphery"/>
    <property type="evidence" value="ECO:0007669"/>
    <property type="project" value="TreeGrafter"/>
</dbReference>
<dbReference type="Gene3D" id="1.25.40.450">
    <property type="entry name" value="Nucleoporin, helical domain, N-terminal subdomain"/>
    <property type="match status" value="1"/>
</dbReference>
<dbReference type="GO" id="GO:0006405">
    <property type="term" value="P:RNA export from nucleus"/>
    <property type="evidence" value="ECO:0007669"/>
    <property type="project" value="TreeGrafter"/>
</dbReference>
<feature type="domain" description="Nucleoporin Nup133/Nup155-like C-terminal" evidence="5">
    <location>
        <begin position="620"/>
        <end position="1264"/>
    </location>
</feature>
<evidence type="ECO:0000256" key="4">
    <source>
        <dbReference type="ARBA" id="ARBA00023242"/>
    </source>
</evidence>